<dbReference type="Pfam" id="PF26080">
    <property type="entry name" value="CUB_animal"/>
    <property type="match status" value="1"/>
</dbReference>
<comment type="caution">
    <text evidence="5">The sequence shown here is derived from an EMBL/GenBank/DDBJ whole genome shotgun (WGS) entry which is preliminary data.</text>
</comment>
<evidence type="ECO:0000256" key="3">
    <source>
        <dbReference type="SAM" id="Phobius"/>
    </source>
</evidence>
<dbReference type="OrthoDB" id="6378485at2759"/>
<sequence>MNFPVPSSLVCQQPSSINILQTTERKMSKEISIMVIFTLLLLGCIQVALGQHQEDKSAHPSIESSGLGNNSLSYGDRSSKFISLFSIVRFANTPCTTSSGLNGTCFTSSECSTNGGTATGSCASGFGVCCVVTIQSCGKTTSLNSTYWQNPGYTNTYTTAGQCSLYVTKSSSDICQLRLDFIAFIIGNPDDTAKVTAGQCLVDVFTVTGQSNSVPAICGSNANQHIYMDMTPGTQTFSLNMILTGTTTSRLWNIRISQIPCGTAYTAPENCLQYFTEPTGRITSFNYQYAATPVVQHLAYQDYNICIRSNQGFCGICYVACTTATTNTQPQFAISGTDTNVAAAAFAAATTSLVDADCGNDWLQIPCATDQMNSVYTSASVASPTGPTVGCVNKLCGVFFSAVTAAAANAPVYSYTKPFNLYFHTDGSEFGMASADLITTSTESFGFCLSYTQQACSSTVSVTSVYLVVGSRRFKTRGERTEMRTYWYNKTTKDYTF</sequence>
<dbReference type="InterPro" id="IPR058698">
    <property type="entry name" value="CUB_metazoa"/>
</dbReference>
<dbReference type="InterPro" id="IPR035914">
    <property type="entry name" value="Sperma_CUB_dom_sf"/>
</dbReference>
<keyword evidence="3" id="KW-1133">Transmembrane helix</keyword>
<accession>A0A8J2S761</accession>
<feature type="transmembrane region" description="Helical" evidence="3">
    <location>
        <begin position="31"/>
        <end position="49"/>
    </location>
</feature>
<dbReference type="Proteomes" id="UP000789390">
    <property type="component" value="Unassembled WGS sequence"/>
</dbReference>
<evidence type="ECO:0000256" key="2">
    <source>
        <dbReference type="PROSITE-ProRule" id="PRU00059"/>
    </source>
</evidence>
<evidence type="ECO:0000259" key="4">
    <source>
        <dbReference type="PROSITE" id="PS01180"/>
    </source>
</evidence>
<dbReference type="InterPro" id="IPR000859">
    <property type="entry name" value="CUB_dom"/>
</dbReference>
<protein>
    <recommendedName>
        <fullName evidence="4">CUB domain-containing protein</fullName>
    </recommendedName>
</protein>
<keyword evidence="6" id="KW-1185">Reference proteome</keyword>
<dbReference type="AlphaFoldDB" id="A0A8J2S761"/>
<reference evidence="5" key="1">
    <citation type="submission" date="2021-11" db="EMBL/GenBank/DDBJ databases">
        <authorList>
            <person name="Schell T."/>
        </authorList>
    </citation>
    <scope>NUCLEOTIDE SEQUENCE</scope>
    <source>
        <strain evidence="5">M5</strain>
    </source>
</reference>
<organism evidence="5 6">
    <name type="scientific">Daphnia galeata</name>
    <dbReference type="NCBI Taxonomy" id="27404"/>
    <lineage>
        <taxon>Eukaryota</taxon>
        <taxon>Metazoa</taxon>
        <taxon>Ecdysozoa</taxon>
        <taxon>Arthropoda</taxon>
        <taxon>Crustacea</taxon>
        <taxon>Branchiopoda</taxon>
        <taxon>Diplostraca</taxon>
        <taxon>Cladocera</taxon>
        <taxon>Anomopoda</taxon>
        <taxon>Daphniidae</taxon>
        <taxon>Daphnia</taxon>
    </lineage>
</organism>
<proteinExistence type="predicted"/>
<dbReference type="PROSITE" id="PS01180">
    <property type="entry name" value="CUB"/>
    <property type="match status" value="1"/>
</dbReference>
<dbReference type="Gene3D" id="2.60.120.290">
    <property type="entry name" value="Spermadhesin, CUB domain"/>
    <property type="match status" value="1"/>
</dbReference>
<dbReference type="PANTHER" id="PTHR33236:SF5">
    <property type="entry name" value="CUB DOMAIN-CONTAINING PROTEIN"/>
    <property type="match status" value="1"/>
</dbReference>
<comment type="caution">
    <text evidence="2">Lacks conserved residue(s) required for the propagation of feature annotation.</text>
</comment>
<evidence type="ECO:0000313" key="6">
    <source>
        <dbReference type="Proteomes" id="UP000789390"/>
    </source>
</evidence>
<dbReference type="EMBL" id="CAKKLH010000319">
    <property type="protein sequence ID" value="CAH0111946.1"/>
    <property type="molecule type" value="Genomic_DNA"/>
</dbReference>
<dbReference type="PANTHER" id="PTHR33236">
    <property type="entry name" value="INTRAFLAGELLAR TRANSPORT PROTEIN 122 FAMILY PROTEIN-RELATED"/>
    <property type="match status" value="1"/>
</dbReference>
<evidence type="ECO:0000313" key="5">
    <source>
        <dbReference type="EMBL" id="CAH0111946.1"/>
    </source>
</evidence>
<keyword evidence="1" id="KW-1015">Disulfide bond</keyword>
<keyword evidence="3" id="KW-0812">Transmembrane</keyword>
<name>A0A8J2S761_9CRUS</name>
<gene>
    <name evidence="5" type="ORF">DGAL_LOCUS15603</name>
</gene>
<keyword evidence="3" id="KW-0472">Membrane</keyword>
<evidence type="ECO:0000256" key="1">
    <source>
        <dbReference type="ARBA" id="ARBA00023157"/>
    </source>
</evidence>
<feature type="domain" description="CUB" evidence="4">
    <location>
        <begin position="137"/>
        <end position="259"/>
    </location>
</feature>